<evidence type="ECO:0000256" key="2">
    <source>
        <dbReference type="ARBA" id="ARBA00023125"/>
    </source>
</evidence>
<dbReference type="Gene3D" id="1.10.357.10">
    <property type="entry name" value="Tetracycline Repressor, domain 2"/>
    <property type="match status" value="1"/>
</dbReference>
<dbReference type="GO" id="GO:0045892">
    <property type="term" value="P:negative regulation of DNA-templated transcription"/>
    <property type="evidence" value="ECO:0007669"/>
    <property type="project" value="UniProtKB-ARBA"/>
</dbReference>
<keyword evidence="1" id="KW-0805">Transcription regulation</keyword>
<evidence type="ECO:0000256" key="4">
    <source>
        <dbReference type="PROSITE-ProRule" id="PRU00335"/>
    </source>
</evidence>
<dbReference type="SUPFAM" id="SSF46689">
    <property type="entry name" value="Homeodomain-like"/>
    <property type="match status" value="1"/>
</dbReference>
<protein>
    <submittedName>
        <fullName evidence="6">TetR family transcriptional regulator</fullName>
    </submittedName>
</protein>
<keyword evidence="7" id="KW-1185">Reference proteome</keyword>
<dbReference type="AlphaFoldDB" id="A0A021VM61"/>
<dbReference type="SUPFAM" id="SSF48498">
    <property type="entry name" value="Tetracyclin repressor-like, C-terminal domain"/>
    <property type="match status" value="1"/>
</dbReference>
<evidence type="ECO:0000256" key="1">
    <source>
        <dbReference type="ARBA" id="ARBA00023015"/>
    </source>
</evidence>
<dbReference type="PROSITE" id="PS50977">
    <property type="entry name" value="HTH_TETR_2"/>
    <property type="match status" value="1"/>
</dbReference>
<dbReference type="InterPro" id="IPR023772">
    <property type="entry name" value="DNA-bd_HTH_TetR-type_CS"/>
</dbReference>
<dbReference type="PRINTS" id="PR00455">
    <property type="entry name" value="HTHTETR"/>
</dbReference>
<organism evidence="6 7">
    <name type="scientific">Actinotalea ferrariae CF5-4</name>
    <dbReference type="NCBI Taxonomy" id="948458"/>
    <lineage>
        <taxon>Bacteria</taxon>
        <taxon>Bacillati</taxon>
        <taxon>Actinomycetota</taxon>
        <taxon>Actinomycetes</taxon>
        <taxon>Micrococcales</taxon>
        <taxon>Cellulomonadaceae</taxon>
        <taxon>Actinotalea</taxon>
    </lineage>
</organism>
<dbReference type="Pfam" id="PF00440">
    <property type="entry name" value="TetR_N"/>
    <property type="match status" value="1"/>
</dbReference>
<dbReference type="InterPro" id="IPR009057">
    <property type="entry name" value="Homeodomain-like_sf"/>
</dbReference>
<sequence>MSDPQGRPRAVRMAAGARRAQVLEIAQDLFAREGFHHVSMDDIADAAEVSKPVLYRHFPSKLDLYLAVVDHRGEALVARIDAALAGVPAGGGPPTGRDVVRAIVRAYVEFVEQAGESFSLLFESDVTRDSDVRLRVEHASAEAARAICRGLQGVAGLPDAEARLAGAALVGMAQVAATTRYRTRDVAVDAAVELVTDLSWRGVAGLVRDRAAPGAGSEEDAGAR</sequence>
<evidence type="ECO:0000259" key="5">
    <source>
        <dbReference type="PROSITE" id="PS50977"/>
    </source>
</evidence>
<dbReference type="InterPro" id="IPR036271">
    <property type="entry name" value="Tet_transcr_reg_TetR-rel_C_sf"/>
</dbReference>
<keyword evidence="3" id="KW-0804">Transcription</keyword>
<dbReference type="FunFam" id="1.10.10.60:FF:000141">
    <property type="entry name" value="TetR family transcriptional regulator"/>
    <property type="match status" value="1"/>
</dbReference>
<keyword evidence="2 4" id="KW-0238">DNA-binding</keyword>
<dbReference type="PROSITE" id="PS01081">
    <property type="entry name" value="HTH_TETR_1"/>
    <property type="match status" value="1"/>
</dbReference>
<gene>
    <name evidence="6" type="ORF">N866_10305</name>
</gene>
<dbReference type="InterPro" id="IPR050109">
    <property type="entry name" value="HTH-type_TetR-like_transc_reg"/>
</dbReference>
<proteinExistence type="predicted"/>
<dbReference type="Proteomes" id="UP000019753">
    <property type="component" value="Unassembled WGS sequence"/>
</dbReference>
<dbReference type="GO" id="GO:0003700">
    <property type="term" value="F:DNA-binding transcription factor activity"/>
    <property type="evidence" value="ECO:0007669"/>
    <property type="project" value="TreeGrafter"/>
</dbReference>
<feature type="domain" description="HTH tetR-type" evidence="5">
    <location>
        <begin position="16"/>
        <end position="76"/>
    </location>
</feature>
<dbReference type="OrthoDB" id="70491at2"/>
<comment type="caution">
    <text evidence="6">The sequence shown here is derived from an EMBL/GenBank/DDBJ whole genome shotgun (WGS) entry which is preliminary data.</text>
</comment>
<dbReference type="GO" id="GO:0000976">
    <property type="term" value="F:transcription cis-regulatory region binding"/>
    <property type="evidence" value="ECO:0007669"/>
    <property type="project" value="TreeGrafter"/>
</dbReference>
<name>A0A021VM61_9CELL</name>
<evidence type="ECO:0000313" key="7">
    <source>
        <dbReference type="Proteomes" id="UP000019753"/>
    </source>
</evidence>
<evidence type="ECO:0000256" key="3">
    <source>
        <dbReference type="ARBA" id="ARBA00023163"/>
    </source>
</evidence>
<dbReference type="RefSeq" id="WP_034228358.1">
    <property type="nucleotide sequence ID" value="NZ_AXCW01000284.1"/>
</dbReference>
<dbReference type="EMBL" id="AXCW01000284">
    <property type="protein sequence ID" value="EYR62256.1"/>
    <property type="molecule type" value="Genomic_DNA"/>
</dbReference>
<feature type="DNA-binding region" description="H-T-H motif" evidence="4">
    <location>
        <begin position="39"/>
        <end position="58"/>
    </location>
</feature>
<dbReference type="InterPro" id="IPR001647">
    <property type="entry name" value="HTH_TetR"/>
</dbReference>
<dbReference type="PANTHER" id="PTHR30055">
    <property type="entry name" value="HTH-TYPE TRANSCRIPTIONAL REGULATOR RUTR"/>
    <property type="match status" value="1"/>
</dbReference>
<dbReference type="PANTHER" id="PTHR30055:SF160">
    <property type="entry name" value="TRANSCRIPTIONAL REGULATORY PROTEIN (PROBABLY ASNC-FAMILY)-RELATED"/>
    <property type="match status" value="1"/>
</dbReference>
<accession>A0A021VM61</accession>
<evidence type="ECO:0000313" key="6">
    <source>
        <dbReference type="EMBL" id="EYR62256.1"/>
    </source>
</evidence>
<reference evidence="6 7" key="1">
    <citation type="submission" date="2014-01" db="EMBL/GenBank/DDBJ databases">
        <title>Actinotalea ferrariae CF5-4.</title>
        <authorList>
            <person name="Chen F."/>
            <person name="Li Y."/>
            <person name="Wang G."/>
        </authorList>
    </citation>
    <scope>NUCLEOTIDE SEQUENCE [LARGE SCALE GENOMIC DNA]</scope>
    <source>
        <strain evidence="6 7">CF5-4</strain>
    </source>
</reference>